<dbReference type="InParanoid" id="A0A1I2FPR5"/>
<name>A0A1I2FPR5_9BACT</name>
<evidence type="ECO:0000313" key="2">
    <source>
        <dbReference type="Proteomes" id="UP000181976"/>
    </source>
</evidence>
<sequence length="33" mass="3747">MGKEGRIEKYAIFFTNVGIKEKHGSLDKNGSYE</sequence>
<accession>A0A1I2FPR5</accession>
<gene>
    <name evidence="1" type="ORF">SAMN05444380_1327</name>
</gene>
<reference evidence="1 2" key="1">
    <citation type="submission" date="2016-10" db="EMBL/GenBank/DDBJ databases">
        <authorList>
            <person name="de Groot N.N."/>
        </authorList>
    </citation>
    <scope>NUCLEOTIDE SEQUENCE [LARGE SCALE GENOMIC DNA]</scope>
    <source>
        <strain evidence="1 2">DSM 19012</strain>
    </source>
</reference>
<dbReference type="EMBL" id="FONA01000032">
    <property type="protein sequence ID" value="SFF06446.1"/>
    <property type="molecule type" value="Genomic_DNA"/>
</dbReference>
<evidence type="ECO:0000313" key="1">
    <source>
        <dbReference type="EMBL" id="SFF06446.1"/>
    </source>
</evidence>
<keyword evidence="2" id="KW-1185">Reference proteome</keyword>
<dbReference type="Proteomes" id="UP000181976">
    <property type="component" value="Unassembled WGS sequence"/>
</dbReference>
<organism evidence="1 2">
    <name type="scientific">Thermophagus xiamenensis</name>
    <dbReference type="NCBI Taxonomy" id="385682"/>
    <lineage>
        <taxon>Bacteria</taxon>
        <taxon>Pseudomonadati</taxon>
        <taxon>Bacteroidota</taxon>
        <taxon>Bacteroidia</taxon>
        <taxon>Marinilabiliales</taxon>
        <taxon>Marinilabiliaceae</taxon>
        <taxon>Thermophagus</taxon>
    </lineage>
</organism>
<dbReference type="STRING" id="385682.SAMN05444380_1327"/>
<proteinExistence type="predicted"/>
<protein>
    <submittedName>
        <fullName evidence="1">Uncharacterized protein</fullName>
    </submittedName>
</protein>
<dbReference type="AlphaFoldDB" id="A0A1I2FPR5"/>